<keyword evidence="3" id="KW-1185">Reference proteome</keyword>
<feature type="signal peptide" evidence="1">
    <location>
        <begin position="1"/>
        <end position="21"/>
    </location>
</feature>
<dbReference type="PROSITE" id="PS51257">
    <property type="entry name" value="PROKAR_LIPOPROTEIN"/>
    <property type="match status" value="1"/>
</dbReference>
<accession>A0ABT8WRZ0</accession>
<dbReference type="Gene3D" id="2.120.10.30">
    <property type="entry name" value="TolB, C-terminal domain"/>
    <property type="match status" value="1"/>
</dbReference>
<sequence length="372" mass="43134">MKIKHLLFTLILFLFVSSCNTKVEKHNIQGEVINVSLENENFKETSKYIKKTKFIKLEDYVTESIFGVITKITVKNNFIYIMDENYKKLLVFDMEGKFVRKIGKFGNGPGEYATINDFHVNDTGNIIILDGNREKLYWYDSLGNFVEDKKIPFETDIFTLLDNEQYLFGLSAYNHSQFEGDQLITTSKSFEKTSSLLEYTKYVDENYVFNYHLIENEKGFVYNRIIDNNVHQLSKTGEIERSYIFDFGKLNFPETDKKNMSRSIEKDYCYLLSVPIISNGLILGNIKSSKAFHSFVYNINSKNIYINNYKNYSIKDINFPLGITEDSKIITYINSDILTVIGGETNDVPEDFNEHIDKGGHIVCITELINSK</sequence>
<evidence type="ECO:0000313" key="2">
    <source>
        <dbReference type="EMBL" id="MDO5975933.1"/>
    </source>
</evidence>
<name>A0ABT8WRZ0_9FLAO</name>
<dbReference type="SUPFAM" id="SSF63825">
    <property type="entry name" value="YWTD domain"/>
    <property type="match status" value="1"/>
</dbReference>
<keyword evidence="1" id="KW-0732">Signal</keyword>
<dbReference type="RefSeq" id="WP_303303169.1">
    <property type="nucleotide sequence ID" value="NZ_BAABDA010000046.1"/>
</dbReference>
<dbReference type="InterPro" id="IPR011042">
    <property type="entry name" value="6-blade_b-propeller_TolB-like"/>
</dbReference>
<dbReference type="Pfam" id="PF17170">
    <property type="entry name" value="DUF5128"/>
    <property type="match status" value="1"/>
</dbReference>
<proteinExistence type="predicted"/>
<evidence type="ECO:0000256" key="1">
    <source>
        <dbReference type="SAM" id="SignalP"/>
    </source>
</evidence>
<gene>
    <name evidence="2" type="ORF">Q4Q40_17180</name>
</gene>
<comment type="caution">
    <text evidence="2">The sequence shown here is derived from an EMBL/GenBank/DDBJ whole genome shotgun (WGS) entry which is preliminary data.</text>
</comment>
<reference evidence="2" key="1">
    <citation type="submission" date="2023-07" db="EMBL/GenBank/DDBJ databases">
        <title>Two novel species in the genus Flavivirga.</title>
        <authorList>
            <person name="Kwon K."/>
        </authorList>
    </citation>
    <scope>NUCLEOTIDE SEQUENCE</scope>
    <source>
        <strain evidence="2">KACC 14158</strain>
    </source>
</reference>
<protein>
    <submittedName>
        <fullName evidence="2">6-bladed beta-propeller</fullName>
    </submittedName>
</protein>
<feature type="chain" id="PRO_5046549127" evidence="1">
    <location>
        <begin position="22"/>
        <end position="372"/>
    </location>
</feature>
<organism evidence="2 3">
    <name type="scientific">Flavivirga jejuensis</name>
    <dbReference type="NCBI Taxonomy" id="870487"/>
    <lineage>
        <taxon>Bacteria</taxon>
        <taxon>Pseudomonadati</taxon>
        <taxon>Bacteroidota</taxon>
        <taxon>Flavobacteriia</taxon>
        <taxon>Flavobacteriales</taxon>
        <taxon>Flavobacteriaceae</taxon>
        <taxon>Flavivirga</taxon>
    </lineage>
</organism>
<evidence type="ECO:0000313" key="3">
    <source>
        <dbReference type="Proteomes" id="UP001176806"/>
    </source>
</evidence>
<dbReference type="EMBL" id="JAUOEL010000006">
    <property type="protein sequence ID" value="MDO5975933.1"/>
    <property type="molecule type" value="Genomic_DNA"/>
</dbReference>
<dbReference type="Proteomes" id="UP001176806">
    <property type="component" value="Unassembled WGS sequence"/>
</dbReference>